<evidence type="ECO:0000313" key="3">
    <source>
        <dbReference type="Proteomes" id="UP001054945"/>
    </source>
</evidence>
<feature type="compositionally biased region" description="Basic and acidic residues" evidence="1">
    <location>
        <begin position="9"/>
        <end position="32"/>
    </location>
</feature>
<evidence type="ECO:0000313" key="2">
    <source>
        <dbReference type="EMBL" id="GIY18827.1"/>
    </source>
</evidence>
<sequence length="163" mass="19021">MNHKPSLKTPKEKTQRERLPYRPKDLFNETGIENKEKPLRHISLCQIKAKTRSPKINQQPKGQKRRADYVKSPSKSSEIALFYIDEGSPVCEEGALIGAARYYRPITRALLMNLMSLKQDSYLSYSCRKRDFHLKSYANAPFPFRTLMRKDIRGFEARDRVAQ</sequence>
<feature type="region of interest" description="Disordered" evidence="1">
    <location>
        <begin position="50"/>
        <end position="72"/>
    </location>
</feature>
<dbReference type="EMBL" id="BPLR01007679">
    <property type="protein sequence ID" value="GIY18827.1"/>
    <property type="molecule type" value="Genomic_DNA"/>
</dbReference>
<dbReference type="AlphaFoldDB" id="A0AAV4REE6"/>
<proteinExistence type="predicted"/>
<comment type="caution">
    <text evidence="2">The sequence shown here is derived from an EMBL/GenBank/DDBJ whole genome shotgun (WGS) entry which is preliminary data.</text>
</comment>
<feature type="region of interest" description="Disordered" evidence="1">
    <location>
        <begin position="1"/>
        <end position="32"/>
    </location>
</feature>
<gene>
    <name evidence="2" type="ORF">CEXT_586471</name>
</gene>
<name>A0AAV4REE6_CAEEX</name>
<reference evidence="2 3" key="1">
    <citation type="submission" date="2021-06" db="EMBL/GenBank/DDBJ databases">
        <title>Caerostris extrusa draft genome.</title>
        <authorList>
            <person name="Kono N."/>
            <person name="Arakawa K."/>
        </authorList>
    </citation>
    <scope>NUCLEOTIDE SEQUENCE [LARGE SCALE GENOMIC DNA]</scope>
</reference>
<accession>A0AAV4REE6</accession>
<organism evidence="2 3">
    <name type="scientific">Caerostris extrusa</name>
    <name type="common">Bark spider</name>
    <name type="synonym">Caerostris bankana</name>
    <dbReference type="NCBI Taxonomy" id="172846"/>
    <lineage>
        <taxon>Eukaryota</taxon>
        <taxon>Metazoa</taxon>
        <taxon>Ecdysozoa</taxon>
        <taxon>Arthropoda</taxon>
        <taxon>Chelicerata</taxon>
        <taxon>Arachnida</taxon>
        <taxon>Araneae</taxon>
        <taxon>Araneomorphae</taxon>
        <taxon>Entelegynae</taxon>
        <taxon>Araneoidea</taxon>
        <taxon>Araneidae</taxon>
        <taxon>Caerostris</taxon>
    </lineage>
</organism>
<dbReference type="Proteomes" id="UP001054945">
    <property type="component" value="Unassembled WGS sequence"/>
</dbReference>
<evidence type="ECO:0000256" key="1">
    <source>
        <dbReference type="SAM" id="MobiDB-lite"/>
    </source>
</evidence>
<keyword evidence="3" id="KW-1185">Reference proteome</keyword>
<protein>
    <submittedName>
        <fullName evidence="2">Uncharacterized protein</fullName>
    </submittedName>
</protein>